<dbReference type="Proteomes" id="UP000007798">
    <property type="component" value="Unassembled WGS sequence"/>
</dbReference>
<dbReference type="PANTHER" id="PTHR10380">
    <property type="entry name" value="CUTICLE PROTEIN"/>
    <property type="match status" value="1"/>
</dbReference>
<dbReference type="InterPro" id="IPR000618">
    <property type="entry name" value="Insect_cuticle"/>
</dbReference>
<dbReference type="PANTHER" id="PTHR10380:SF218">
    <property type="entry name" value="ADULT CUTICLE PROTEIN 65AA-RELATED"/>
    <property type="match status" value="1"/>
</dbReference>
<sequence>MIQSMFIWSLTICCCFCFYLTTTTALAVNLNMAQILKYTNENMDSEGYAFSFETSDGISRQESAMLRHAGTPMEALEVQGSVNWIGPDGIHYKLNYLADENGFQPQGEHLPQLETARIDH</sequence>
<keyword evidence="5" id="KW-1185">Reference proteome</keyword>
<dbReference type="HOGENOM" id="CLU_065450_7_3_1"/>
<keyword evidence="1 2" id="KW-0193">Cuticle</keyword>
<dbReference type="PROSITE" id="PS00233">
    <property type="entry name" value="CHIT_BIND_RR_1"/>
    <property type="match status" value="1"/>
</dbReference>
<evidence type="ECO:0000256" key="2">
    <source>
        <dbReference type="PROSITE-ProRule" id="PRU00497"/>
    </source>
</evidence>
<evidence type="ECO:0000256" key="3">
    <source>
        <dbReference type="SAM" id="SignalP"/>
    </source>
</evidence>
<name>B4ML01_DROWI</name>
<dbReference type="GO" id="GO:0062129">
    <property type="term" value="C:chitin-based extracellular matrix"/>
    <property type="evidence" value="ECO:0007669"/>
    <property type="project" value="TreeGrafter"/>
</dbReference>
<accession>B4ML01</accession>
<dbReference type="GO" id="GO:0008010">
    <property type="term" value="F:structural constituent of chitin-based larval cuticle"/>
    <property type="evidence" value="ECO:0007669"/>
    <property type="project" value="TreeGrafter"/>
</dbReference>
<keyword evidence="3" id="KW-0732">Signal</keyword>
<dbReference type="InterPro" id="IPR050468">
    <property type="entry name" value="Cuticle_Struct_Prot"/>
</dbReference>
<dbReference type="AlphaFoldDB" id="B4ML01"/>
<gene>
    <name evidence="4" type="primary">Dwil\GK16919</name>
    <name evidence="4" type="ORF">Dwil_GK16919</name>
</gene>
<feature type="chain" id="PRO_5006457920" evidence="3">
    <location>
        <begin position="26"/>
        <end position="120"/>
    </location>
</feature>
<feature type="signal peptide" evidence="3">
    <location>
        <begin position="1"/>
        <end position="25"/>
    </location>
</feature>
<protein>
    <submittedName>
        <fullName evidence="4">Uncharacterized protein</fullName>
    </submittedName>
</protein>
<dbReference type="InterPro" id="IPR031311">
    <property type="entry name" value="CHIT_BIND_RR_consensus"/>
</dbReference>
<evidence type="ECO:0000256" key="1">
    <source>
        <dbReference type="ARBA" id="ARBA00022460"/>
    </source>
</evidence>
<evidence type="ECO:0000313" key="5">
    <source>
        <dbReference type="Proteomes" id="UP000007798"/>
    </source>
</evidence>
<dbReference type="Pfam" id="PF00379">
    <property type="entry name" value="Chitin_bind_4"/>
    <property type="match status" value="1"/>
</dbReference>
<dbReference type="PRINTS" id="PR00947">
    <property type="entry name" value="CUTICLE"/>
</dbReference>
<reference evidence="4 5" key="1">
    <citation type="journal article" date="2007" name="Nature">
        <title>Evolution of genes and genomes on the Drosophila phylogeny.</title>
        <authorList>
            <consortium name="Drosophila 12 Genomes Consortium"/>
            <person name="Clark A.G."/>
            <person name="Eisen M.B."/>
            <person name="Smith D.R."/>
            <person name="Bergman C.M."/>
            <person name="Oliver B."/>
            <person name="Markow T.A."/>
            <person name="Kaufman T.C."/>
            <person name="Kellis M."/>
            <person name="Gelbart W."/>
            <person name="Iyer V.N."/>
            <person name="Pollard D.A."/>
            <person name="Sackton T.B."/>
            <person name="Larracuente A.M."/>
            <person name="Singh N.D."/>
            <person name="Abad J.P."/>
            <person name="Abt D.N."/>
            <person name="Adryan B."/>
            <person name="Aguade M."/>
            <person name="Akashi H."/>
            <person name="Anderson W.W."/>
            <person name="Aquadro C.F."/>
            <person name="Ardell D.H."/>
            <person name="Arguello R."/>
            <person name="Artieri C.G."/>
            <person name="Barbash D.A."/>
            <person name="Barker D."/>
            <person name="Barsanti P."/>
            <person name="Batterham P."/>
            <person name="Batzoglou S."/>
            <person name="Begun D."/>
            <person name="Bhutkar A."/>
            <person name="Blanco E."/>
            <person name="Bosak S.A."/>
            <person name="Bradley R.K."/>
            <person name="Brand A.D."/>
            <person name="Brent M.R."/>
            <person name="Brooks A.N."/>
            <person name="Brown R.H."/>
            <person name="Butlin R.K."/>
            <person name="Caggese C."/>
            <person name="Calvi B.R."/>
            <person name="Bernardo de Carvalho A."/>
            <person name="Caspi A."/>
            <person name="Castrezana S."/>
            <person name="Celniker S.E."/>
            <person name="Chang J.L."/>
            <person name="Chapple C."/>
            <person name="Chatterji S."/>
            <person name="Chinwalla A."/>
            <person name="Civetta A."/>
            <person name="Clifton S.W."/>
            <person name="Comeron J.M."/>
            <person name="Costello J.C."/>
            <person name="Coyne J.A."/>
            <person name="Daub J."/>
            <person name="David R.G."/>
            <person name="Delcher A.L."/>
            <person name="Delehaunty K."/>
            <person name="Do C.B."/>
            <person name="Ebling H."/>
            <person name="Edwards K."/>
            <person name="Eickbush T."/>
            <person name="Evans J.D."/>
            <person name="Filipski A."/>
            <person name="Findeiss S."/>
            <person name="Freyhult E."/>
            <person name="Fulton L."/>
            <person name="Fulton R."/>
            <person name="Garcia A.C."/>
            <person name="Gardiner A."/>
            <person name="Garfield D.A."/>
            <person name="Garvin B.E."/>
            <person name="Gibson G."/>
            <person name="Gilbert D."/>
            <person name="Gnerre S."/>
            <person name="Godfrey J."/>
            <person name="Good R."/>
            <person name="Gotea V."/>
            <person name="Gravely B."/>
            <person name="Greenberg A.J."/>
            <person name="Griffiths-Jones S."/>
            <person name="Gross S."/>
            <person name="Guigo R."/>
            <person name="Gustafson E.A."/>
            <person name="Haerty W."/>
            <person name="Hahn M.W."/>
            <person name="Halligan D.L."/>
            <person name="Halpern A.L."/>
            <person name="Halter G.M."/>
            <person name="Han M.V."/>
            <person name="Heger A."/>
            <person name="Hillier L."/>
            <person name="Hinrichs A.S."/>
            <person name="Holmes I."/>
            <person name="Hoskins R.A."/>
            <person name="Hubisz M.J."/>
            <person name="Hultmark D."/>
            <person name="Huntley M.A."/>
            <person name="Jaffe D.B."/>
            <person name="Jagadeeshan S."/>
            <person name="Jeck W.R."/>
            <person name="Johnson J."/>
            <person name="Jones C.D."/>
            <person name="Jordan W.C."/>
            <person name="Karpen G.H."/>
            <person name="Kataoka E."/>
            <person name="Keightley P.D."/>
            <person name="Kheradpour P."/>
            <person name="Kirkness E.F."/>
            <person name="Koerich L.B."/>
            <person name="Kristiansen K."/>
            <person name="Kudrna D."/>
            <person name="Kulathinal R.J."/>
            <person name="Kumar S."/>
            <person name="Kwok R."/>
            <person name="Lander E."/>
            <person name="Langley C.H."/>
            <person name="Lapoint R."/>
            <person name="Lazzaro B.P."/>
            <person name="Lee S.J."/>
            <person name="Levesque L."/>
            <person name="Li R."/>
            <person name="Lin C.F."/>
            <person name="Lin M.F."/>
            <person name="Lindblad-Toh K."/>
            <person name="Llopart A."/>
            <person name="Long M."/>
            <person name="Low L."/>
            <person name="Lozovsky E."/>
            <person name="Lu J."/>
            <person name="Luo M."/>
            <person name="Machado C.A."/>
            <person name="Makalowski W."/>
            <person name="Marzo M."/>
            <person name="Matsuda M."/>
            <person name="Matzkin L."/>
            <person name="McAllister B."/>
            <person name="McBride C.S."/>
            <person name="McKernan B."/>
            <person name="McKernan K."/>
            <person name="Mendez-Lago M."/>
            <person name="Minx P."/>
            <person name="Mollenhauer M.U."/>
            <person name="Montooth K."/>
            <person name="Mount S.M."/>
            <person name="Mu X."/>
            <person name="Myers E."/>
            <person name="Negre B."/>
            <person name="Newfeld S."/>
            <person name="Nielsen R."/>
            <person name="Noor M.A."/>
            <person name="O'Grady P."/>
            <person name="Pachter L."/>
            <person name="Papaceit M."/>
            <person name="Parisi M.J."/>
            <person name="Parisi M."/>
            <person name="Parts L."/>
            <person name="Pedersen J.S."/>
            <person name="Pesole G."/>
            <person name="Phillippy A.M."/>
            <person name="Ponting C.P."/>
            <person name="Pop M."/>
            <person name="Porcelli D."/>
            <person name="Powell J.R."/>
            <person name="Prohaska S."/>
            <person name="Pruitt K."/>
            <person name="Puig M."/>
            <person name="Quesneville H."/>
            <person name="Ram K.R."/>
            <person name="Rand D."/>
            <person name="Rasmussen M.D."/>
            <person name="Reed L.K."/>
            <person name="Reenan R."/>
            <person name="Reily A."/>
            <person name="Remington K.A."/>
            <person name="Rieger T.T."/>
            <person name="Ritchie M.G."/>
            <person name="Robin C."/>
            <person name="Rogers Y.H."/>
            <person name="Rohde C."/>
            <person name="Rozas J."/>
            <person name="Rubenfield M.J."/>
            <person name="Ruiz A."/>
            <person name="Russo S."/>
            <person name="Salzberg S.L."/>
            <person name="Sanchez-Gracia A."/>
            <person name="Saranga D.J."/>
            <person name="Sato H."/>
            <person name="Schaeffer S.W."/>
            <person name="Schatz M.C."/>
            <person name="Schlenke T."/>
            <person name="Schwartz R."/>
            <person name="Segarra C."/>
            <person name="Singh R.S."/>
            <person name="Sirot L."/>
            <person name="Sirota M."/>
            <person name="Sisneros N.B."/>
            <person name="Smith C.D."/>
            <person name="Smith T.F."/>
            <person name="Spieth J."/>
            <person name="Stage D.E."/>
            <person name="Stark A."/>
            <person name="Stephan W."/>
            <person name="Strausberg R.L."/>
            <person name="Strempel S."/>
            <person name="Sturgill D."/>
            <person name="Sutton G."/>
            <person name="Sutton G.G."/>
            <person name="Tao W."/>
            <person name="Teichmann S."/>
            <person name="Tobari Y.N."/>
            <person name="Tomimura Y."/>
            <person name="Tsolas J.M."/>
            <person name="Valente V.L."/>
            <person name="Venter E."/>
            <person name="Venter J.C."/>
            <person name="Vicario S."/>
            <person name="Vieira F.G."/>
            <person name="Vilella A.J."/>
            <person name="Villasante A."/>
            <person name="Walenz B."/>
            <person name="Wang J."/>
            <person name="Wasserman M."/>
            <person name="Watts T."/>
            <person name="Wilson D."/>
            <person name="Wilson R.K."/>
            <person name="Wing R.A."/>
            <person name="Wolfner M.F."/>
            <person name="Wong A."/>
            <person name="Wong G.K."/>
            <person name="Wu C.I."/>
            <person name="Wu G."/>
            <person name="Yamamoto D."/>
            <person name="Yang H.P."/>
            <person name="Yang S.P."/>
            <person name="Yorke J.A."/>
            <person name="Yoshida K."/>
            <person name="Zdobnov E."/>
            <person name="Zhang P."/>
            <person name="Zhang Y."/>
            <person name="Zimin A.V."/>
            <person name="Baldwin J."/>
            <person name="Abdouelleil A."/>
            <person name="Abdulkadir J."/>
            <person name="Abebe A."/>
            <person name="Abera B."/>
            <person name="Abreu J."/>
            <person name="Acer S.C."/>
            <person name="Aftuck L."/>
            <person name="Alexander A."/>
            <person name="An P."/>
            <person name="Anderson E."/>
            <person name="Anderson S."/>
            <person name="Arachi H."/>
            <person name="Azer M."/>
            <person name="Bachantsang P."/>
            <person name="Barry A."/>
            <person name="Bayul T."/>
            <person name="Berlin A."/>
            <person name="Bessette D."/>
            <person name="Bloom T."/>
            <person name="Blye J."/>
            <person name="Boguslavskiy L."/>
            <person name="Bonnet C."/>
            <person name="Boukhgalter B."/>
            <person name="Bourzgui I."/>
            <person name="Brown A."/>
            <person name="Cahill P."/>
            <person name="Channer S."/>
            <person name="Cheshatsang Y."/>
            <person name="Chuda L."/>
            <person name="Citroen M."/>
            <person name="Collymore A."/>
            <person name="Cooke P."/>
            <person name="Costello M."/>
            <person name="D'Aco K."/>
            <person name="Daza R."/>
            <person name="De Haan G."/>
            <person name="DeGray S."/>
            <person name="DeMaso C."/>
            <person name="Dhargay N."/>
            <person name="Dooley K."/>
            <person name="Dooley E."/>
            <person name="Doricent M."/>
            <person name="Dorje P."/>
            <person name="Dorjee K."/>
            <person name="Dupes A."/>
            <person name="Elong R."/>
            <person name="Falk J."/>
            <person name="Farina A."/>
            <person name="Faro S."/>
            <person name="Ferguson D."/>
            <person name="Fisher S."/>
            <person name="Foley C.D."/>
            <person name="Franke A."/>
            <person name="Friedrich D."/>
            <person name="Gadbois L."/>
            <person name="Gearin G."/>
            <person name="Gearin C.R."/>
            <person name="Giannoukos G."/>
            <person name="Goode T."/>
            <person name="Graham J."/>
            <person name="Grandbois E."/>
            <person name="Grewal S."/>
            <person name="Gyaltsen K."/>
            <person name="Hafez N."/>
            <person name="Hagos B."/>
            <person name="Hall J."/>
            <person name="Henson C."/>
            <person name="Hollinger A."/>
            <person name="Honan T."/>
            <person name="Huard M.D."/>
            <person name="Hughes L."/>
            <person name="Hurhula B."/>
            <person name="Husby M.E."/>
            <person name="Kamat A."/>
            <person name="Kanga B."/>
            <person name="Kashin S."/>
            <person name="Khazanovich D."/>
            <person name="Kisner P."/>
            <person name="Lance K."/>
            <person name="Lara M."/>
            <person name="Lee W."/>
            <person name="Lennon N."/>
            <person name="Letendre F."/>
            <person name="LeVine R."/>
            <person name="Lipovsky A."/>
            <person name="Liu X."/>
            <person name="Liu J."/>
            <person name="Liu S."/>
            <person name="Lokyitsang T."/>
            <person name="Lokyitsang Y."/>
            <person name="Lubonja R."/>
            <person name="Lui A."/>
            <person name="MacDonald P."/>
            <person name="Magnisalis V."/>
            <person name="Maru K."/>
            <person name="Matthews C."/>
            <person name="McCusker W."/>
            <person name="McDonough S."/>
            <person name="Mehta T."/>
            <person name="Meldrim J."/>
            <person name="Meneus L."/>
            <person name="Mihai O."/>
            <person name="Mihalev A."/>
            <person name="Mihova T."/>
            <person name="Mittelman R."/>
            <person name="Mlenga V."/>
            <person name="Montmayeur A."/>
            <person name="Mulrain L."/>
            <person name="Navidi A."/>
            <person name="Naylor J."/>
            <person name="Negash T."/>
            <person name="Nguyen T."/>
            <person name="Nguyen N."/>
            <person name="Nicol R."/>
            <person name="Norbu C."/>
            <person name="Norbu N."/>
            <person name="Novod N."/>
            <person name="O'Neill B."/>
            <person name="Osman S."/>
            <person name="Markiewicz E."/>
            <person name="Oyono O.L."/>
            <person name="Patti C."/>
            <person name="Phunkhang P."/>
            <person name="Pierre F."/>
            <person name="Priest M."/>
            <person name="Raghuraman S."/>
            <person name="Rege F."/>
            <person name="Reyes R."/>
            <person name="Rise C."/>
            <person name="Rogov P."/>
            <person name="Ross K."/>
            <person name="Ryan E."/>
            <person name="Settipalli S."/>
            <person name="Shea T."/>
            <person name="Sherpa N."/>
            <person name="Shi L."/>
            <person name="Shih D."/>
            <person name="Sparrow T."/>
            <person name="Spaulding J."/>
            <person name="Stalker J."/>
            <person name="Stange-Thomann N."/>
            <person name="Stavropoulos S."/>
            <person name="Stone C."/>
            <person name="Strader C."/>
            <person name="Tesfaye S."/>
            <person name="Thomson T."/>
            <person name="Thoulutsang Y."/>
            <person name="Thoulutsang D."/>
            <person name="Topham K."/>
            <person name="Topping I."/>
            <person name="Tsamla T."/>
            <person name="Vassiliev H."/>
            <person name="Vo A."/>
            <person name="Wangchuk T."/>
            <person name="Wangdi T."/>
            <person name="Weiand M."/>
            <person name="Wilkinson J."/>
            <person name="Wilson A."/>
            <person name="Yadav S."/>
            <person name="Young G."/>
            <person name="Yu Q."/>
            <person name="Zembek L."/>
            <person name="Zhong D."/>
            <person name="Zimmer A."/>
            <person name="Zwirko Z."/>
            <person name="Jaffe D.B."/>
            <person name="Alvarez P."/>
            <person name="Brockman W."/>
            <person name="Butler J."/>
            <person name="Chin C."/>
            <person name="Gnerre S."/>
            <person name="Grabherr M."/>
            <person name="Kleber M."/>
            <person name="Mauceli E."/>
            <person name="MacCallum I."/>
        </authorList>
    </citation>
    <scope>NUCLEOTIDE SEQUENCE [LARGE SCALE GENOMIC DNA]</scope>
    <source>
        <strain evidence="5">Tucson 14030-0811.24</strain>
    </source>
</reference>
<dbReference type="KEGG" id="dwi:6639445"/>
<proteinExistence type="predicted"/>
<dbReference type="EMBL" id="CH963847">
    <property type="protein sequence ID" value="EDW72926.2"/>
    <property type="molecule type" value="Genomic_DNA"/>
</dbReference>
<evidence type="ECO:0000313" key="4">
    <source>
        <dbReference type="EMBL" id="EDW72926.2"/>
    </source>
</evidence>
<dbReference type="OrthoDB" id="7255276at2759"/>
<organism evidence="4 5">
    <name type="scientific">Drosophila willistoni</name>
    <name type="common">Fruit fly</name>
    <dbReference type="NCBI Taxonomy" id="7260"/>
    <lineage>
        <taxon>Eukaryota</taxon>
        <taxon>Metazoa</taxon>
        <taxon>Ecdysozoa</taxon>
        <taxon>Arthropoda</taxon>
        <taxon>Hexapoda</taxon>
        <taxon>Insecta</taxon>
        <taxon>Pterygota</taxon>
        <taxon>Neoptera</taxon>
        <taxon>Endopterygota</taxon>
        <taxon>Diptera</taxon>
        <taxon>Brachycera</taxon>
        <taxon>Muscomorpha</taxon>
        <taxon>Ephydroidea</taxon>
        <taxon>Drosophilidae</taxon>
        <taxon>Drosophila</taxon>
        <taxon>Sophophora</taxon>
    </lineage>
</organism>
<dbReference type="InParanoid" id="B4ML01"/>
<dbReference type="PROSITE" id="PS51155">
    <property type="entry name" value="CHIT_BIND_RR_2"/>
    <property type="match status" value="1"/>
</dbReference>
<dbReference type="FunCoup" id="B4ML01">
    <property type="interactions" value="50"/>
</dbReference>
<dbReference type="STRING" id="7260.B4ML01"/>